<evidence type="ECO:0000256" key="1">
    <source>
        <dbReference type="SAM" id="MobiDB-lite"/>
    </source>
</evidence>
<evidence type="ECO:0000313" key="3">
    <source>
        <dbReference type="Proteomes" id="UP001341281"/>
    </source>
</evidence>
<keyword evidence="3" id="KW-1185">Reference proteome</keyword>
<dbReference type="Proteomes" id="UP001341281">
    <property type="component" value="Chromosome 06"/>
</dbReference>
<reference evidence="2 3" key="1">
    <citation type="submission" date="2024-02" db="EMBL/GenBank/DDBJ databases">
        <title>High-quality chromosome-scale genome assembly of Pensacola bahiagrass (Paspalum notatum Flugge var. saurae).</title>
        <authorList>
            <person name="Vega J.M."/>
            <person name="Podio M."/>
            <person name="Orjuela J."/>
            <person name="Siena L.A."/>
            <person name="Pessino S.C."/>
            <person name="Combes M.C."/>
            <person name="Mariac C."/>
            <person name="Albertini E."/>
            <person name="Pupilli F."/>
            <person name="Ortiz J.P.A."/>
            <person name="Leblanc O."/>
        </authorList>
    </citation>
    <scope>NUCLEOTIDE SEQUENCE [LARGE SCALE GENOMIC DNA]</scope>
    <source>
        <strain evidence="2">R1</strain>
        <tissue evidence="2">Leaf</tissue>
    </source>
</reference>
<protein>
    <submittedName>
        <fullName evidence="2">Uncharacterized protein</fullName>
    </submittedName>
</protein>
<organism evidence="2 3">
    <name type="scientific">Paspalum notatum var. saurae</name>
    <dbReference type="NCBI Taxonomy" id="547442"/>
    <lineage>
        <taxon>Eukaryota</taxon>
        <taxon>Viridiplantae</taxon>
        <taxon>Streptophyta</taxon>
        <taxon>Embryophyta</taxon>
        <taxon>Tracheophyta</taxon>
        <taxon>Spermatophyta</taxon>
        <taxon>Magnoliopsida</taxon>
        <taxon>Liliopsida</taxon>
        <taxon>Poales</taxon>
        <taxon>Poaceae</taxon>
        <taxon>PACMAD clade</taxon>
        <taxon>Panicoideae</taxon>
        <taxon>Andropogonodae</taxon>
        <taxon>Paspaleae</taxon>
        <taxon>Paspalinae</taxon>
        <taxon>Paspalum</taxon>
    </lineage>
</organism>
<dbReference type="AlphaFoldDB" id="A0AAQ3U2M0"/>
<proteinExistence type="predicted"/>
<gene>
    <name evidence="2" type="ORF">U9M48_029911</name>
</gene>
<evidence type="ECO:0000313" key="2">
    <source>
        <dbReference type="EMBL" id="WVZ82672.1"/>
    </source>
</evidence>
<sequence>MRASTLRAMCKLARPEGRAAPTKASRSPLRLWLEDRARPDAGLEPAGDAMASRPWPRTLVCSRRHPPRAPVAARSHPSQATPSAAVFDDEAAGVDSHQRTSNSLPTPTPALPYALHGIWWRLGLAVPIDADPNACMHRGVKAEGREERTRERGHLTRLHHVSMLWWHRTLEK</sequence>
<feature type="region of interest" description="Disordered" evidence="1">
    <location>
        <begin position="65"/>
        <end position="84"/>
    </location>
</feature>
<name>A0AAQ3U2M0_PASNO</name>
<dbReference type="EMBL" id="CP144750">
    <property type="protein sequence ID" value="WVZ82672.1"/>
    <property type="molecule type" value="Genomic_DNA"/>
</dbReference>
<accession>A0AAQ3U2M0</accession>